<proteinExistence type="predicted"/>
<dbReference type="Proteomes" id="UP000252479">
    <property type="component" value="Unassembled WGS sequence"/>
</dbReference>
<dbReference type="AlphaFoldDB" id="A0A368LIQ8"/>
<evidence type="ECO:0000313" key="1">
    <source>
        <dbReference type="EMBL" id="RCS70505.1"/>
    </source>
</evidence>
<comment type="caution">
    <text evidence="1">The sequence shown here is derived from an EMBL/GenBank/DDBJ whole genome shotgun (WGS) entry which is preliminary data.</text>
</comment>
<evidence type="ECO:0000313" key="2">
    <source>
        <dbReference type="Proteomes" id="UP000252479"/>
    </source>
</evidence>
<dbReference type="EMBL" id="QPGL01000002">
    <property type="protein sequence ID" value="RCS70505.1"/>
    <property type="molecule type" value="Genomic_DNA"/>
</dbReference>
<keyword evidence="2" id="KW-1185">Reference proteome</keyword>
<protein>
    <submittedName>
        <fullName evidence="1">Uncharacterized protein</fullName>
    </submittedName>
</protein>
<sequence length="159" mass="17790">MTIISTQAFKLKTICLPIGLTILSLFAGFYGPTLIQSIKTSLNLINTTSFDKKKYCLLSTTTCQQDSVGIKLDTDIAKPLKTTQIHVDWPQNNSDRLMLTLRGLEMDLGVVKFPIKKQLDGNYSGTIILPICTDAKMTWIGTLTDQNQHTVYTSIRMEK</sequence>
<name>A0A368LIQ8_9VIBR</name>
<gene>
    <name evidence="1" type="ORF">CIK83_13850</name>
</gene>
<reference evidence="1 2" key="1">
    <citation type="journal article" date="2017" name="Elife">
        <title>Extensive horizontal gene transfer in cheese-associated bacteria.</title>
        <authorList>
            <person name="Bonham K.S."/>
            <person name="Wolfe B.E."/>
            <person name="Dutton R.J."/>
        </authorList>
    </citation>
    <scope>NUCLEOTIDE SEQUENCE [LARGE SCALE GENOMIC DNA]</scope>
    <source>
        <strain evidence="1 2">JB196</strain>
    </source>
</reference>
<dbReference type="GeneID" id="303190005"/>
<dbReference type="RefSeq" id="WP_086960198.1">
    <property type="nucleotide sequence ID" value="NZ_AP018681.1"/>
</dbReference>
<organism evidence="1 2">
    <name type="scientific">Vibrio casei</name>
    <dbReference type="NCBI Taxonomy" id="673372"/>
    <lineage>
        <taxon>Bacteria</taxon>
        <taxon>Pseudomonadati</taxon>
        <taxon>Pseudomonadota</taxon>
        <taxon>Gammaproteobacteria</taxon>
        <taxon>Vibrionales</taxon>
        <taxon>Vibrionaceae</taxon>
        <taxon>Vibrio</taxon>
    </lineage>
</organism>
<dbReference type="OrthoDB" id="5917490at2"/>
<accession>A0A368LIQ8</accession>